<comment type="caution">
    <text evidence="2">The sequence shown here is derived from an EMBL/GenBank/DDBJ whole genome shotgun (WGS) entry which is preliminary data.</text>
</comment>
<reference evidence="2 3" key="1">
    <citation type="submission" date="2021-05" db="EMBL/GenBank/DDBJ databases">
        <title>Genome Assembly of Synthetic Allotetraploid Brassica napus Reveals Homoeologous Exchanges between Subgenomes.</title>
        <authorList>
            <person name="Davis J.T."/>
        </authorList>
    </citation>
    <scope>NUCLEOTIDE SEQUENCE [LARGE SCALE GENOMIC DNA]</scope>
    <source>
        <strain evidence="3">cv. Da-Ae</strain>
        <tissue evidence="2">Seedling</tissue>
    </source>
</reference>
<evidence type="ECO:0000313" key="2">
    <source>
        <dbReference type="EMBL" id="KAH0868222.1"/>
    </source>
</evidence>
<gene>
    <name evidence="2" type="ORF">HID58_075244</name>
</gene>
<feature type="transmembrane region" description="Helical" evidence="1">
    <location>
        <begin position="24"/>
        <end position="43"/>
    </location>
</feature>
<keyword evidence="3" id="KW-1185">Reference proteome</keyword>
<organism evidence="2 3">
    <name type="scientific">Brassica napus</name>
    <name type="common">Rape</name>
    <dbReference type="NCBI Taxonomy" id="3708"/>
    <lineage>
        <taxon>Eukaryota</taxon>
        <taxon>Viridiplantae</taxon>
        <taxon>Streptophyta</taxon>
        <taxon>Embryophyta</taxon>
        <taxon>Tracheophyta</taxon>
        <taxon>Spermatophyta</taxon>
        <taxon>Magnoliopsida</taxon>
        <taxon>eudicotyledons</taxon>
        <taxon>Gunneridae</taxon>
        <taxon>Pentapetalae</taxon>
        <taxon>rosids</taxon>
        <taxon>malvids</taxon>
        <taxon>Brassicales</taxon>
        <taxon>Brassicaceae</taxon>
        <taxon>Brassiceae</taxon>
        <taxon>Brassica</taxon>
    </lineage>
</organism>
<name>A0ABQ7YJC7_BRANA</name>
<evidence type="ECO:0000256" key="1">
    <source>
        <dbReference type="SAM" id="Phobius"/>
    </source>
</evidence>
<sequence length="86" mass="10178">MKFTYSQLATFVDFIDRVDGVRAALYYNSIHYTVFLGLIFEWMEKKKMKFTPSQIATFVDFIDRVHGVRVALDYFESVDPDFDNMD</sequence>
<evidence type="ECO:0000313" key="3">
    <source>
        <dbReference type="Proteomes" id="UP000824890"/>
    </source>
</evidence>
<keyword evidence="1" id="KW-1133">Transmembrane helix</keyword>
<proteinExistence type="predicted"/>
<protein>
    <submittedName>
        <fullName evidence="2">Uncharacterized protein</fullName>
    </submittedName>
</protein>
<accession>A0ABQ7YJC7</accession>
<dbReference type="Proteomes" id="UP000824890">
    <property type="component" value="Unassembled WGS sequence"/>
</dbReference>
<keyword evidence="1" id="KW-0812">Transmembrane</keyword>
<dbReference type="EMBL" id="JAGKQM010000017">
    <property type="protein sequence ID" value="KAH0868222.1"/>
    <property type="molecule type" value="Genomic_DNA"/>
</dbReference>
<keyword evidence="1" id="KW-0472">Membrane</keyword>